<feature type="region of interest" description="Disordered" evidence="4">
    <location>
        <begin position="499"/>
        <end position="518"/>
    </location>
</feature>
<keyword evidence="5" id="KW-0472">Membrane</keyword>
<dbReference type="GO" id="GO:0000981">
    <property type="term" value="F:DNA-binding transcription factor activity, RNA polymerase II-specific"/>
    <property type="evidence" value="ECO:0007669"/>
    <property type="project" value="InterPro"/>
</dbReference>
<dbReference type="Pfam" id="PF04082">
    <property type="entry name" value="Fungal_trans"/>
    <property type="match status" value="1"/>
</dbReference>
<evidence type="ECO:0000256" key="4">
    <source>
        <dbReference type="SAM" id="MobiDB-lite"/>
    </source>
</evidence>
<keyword evidence="2" id="KW-0479">Metal-binding</keyword>
<dbReference type="RefSeq" id="XP_038783430.1">
    <property type="nucleotide sequence ID" value="XM_038934085.1"/>
</dbReference>
<comment type="similarity">
    <text evidence="1">Belongs to the caleosin family.</text>
</comment>
<dbReference type="PANTHER" id="PTHR47654:SF5">
    <property type="entry name" value="TRANSCRIPTION FACTOR DOMAIN-CONTAINING PROTEIN"/>
    <property type="match status" value="1"/>
</dbReference>
<dbReference type="Proteomes" id="UP000596902">
    <property type="component" value="Unassembled WGS sequence"/>
</dbReference>
<dbReference type="Gene3D" id="4.10.240.10">
    <property type="entry name" value="Zn(2)-C6 fungal-type DNA-binding domain"/>
    <property type="match status" value="1"/>
</dbReference>
<dbReference type="InterPro" id="IPR001138">
    <property type="entry name" value="Zn2Cys6_DnaBD"/>
</dbReference>
<feature type="region of interest" description="Disordered" evidence="4">
    <location>
        <begin position="47"/>
        <end position="68"/>
    </location>
</feature>
<proteinExistence type="inferred from homology"/>
<dbReference type="GO" id="GO:0008270">
    <property type="term" value="F:zinc ion binding"/>
    <property type="evidence" value="ECO:0007669"/>
    <property type="project" value="InterPro"/>
</dbReference>
<feature type="region of interest" description="Disordered" evidence="4">
    <location>
        <begin position="1010"/>
        <end position="1033"/>
    </location>
</feature>
<dbReference type="InterPro" id="IPR053230">
    <property type="entry name" value="Trans_reg_galc"/>
</dbReference>
<dbReference type="Pfam" id="PF05042">
    <property type="entry name" value="Caleosin"/>
    <property type="match status" value="1"/>
</dbReference>
<dbReference type="CDD" id="cd00067">
    <property type="entry name" value="GAL4"/>
    <property type="match status" value="1"/>
</dbReference>
<dbReference type="SMART" id="SM00906">
    <property type="entry name" value="Fungal_trans"/>
    <property type="match status" value="1"/>
</dbReference>
<comment type="caution">
    <text evidence="7">The sequence shown here is derived from an EMBL/GenBank/DDBJ whole genome shotgun (WGS) entry which is preliminary data.</text>
</comment>
<keyword evidence="3" id="KW-0539">Nucleus</keyword>
<feature type="region of interest" description="Disordered" evidence="4">
    <location>
        <begin position="1123"/>
        <end position="1150"/>
    </location>
</feature>
<sequence>MDQINGHAECGEDDRVPVYSIHNVPITEERKPYISSKNSRLQHAAVARANLAPSEESPEGSTQDDWAKKHSHQTVLQQHCDFFDRDHDGILWPQDTFVGFYRLGCGLFFSAFAVLVIHINFSYPTCSGWLPDPFFRLFLHNVHRARHGSDTGTYDAEGRFIPSKFEEIFTKYADGRDYLTVGDLVNVLKGQRNINDPIGMCGFIFEWTATYITLWPEDGRMMKEDIRAVYDGSIFQRIADKRSSRKISKGLTYFCDAAVTSFASSCAHNMLQAHGRTPPKKGRALAARTEEGRYPPEGPKSGVPKVAIPRIPGQNYQIPPSTRTPRARSEVVSKACTQCRKRKIKCSGARPRCDNCDKHHHSCHYDLERKDRLKGAQRKSHALTELLLDLSGQLDEASQKKIEETLASFEDDTPPPPPTPALSRGKRARRASSSHANGDARSTISAEGGEAHVSASVGSNEDLDFVQEDILRTEDADNTGYMGRNSQVQWLRALETKIEHPERESSGLPYGPPGVEGDAFNQRAKALRERQEHGDNRQSPDNDQFLGYYFYLDKSNIDIDIGDPHVIPFADTADRLFDYYKAVVRSPFPILDDIFEHQLHVFFTRDRGATLAVCPKWKAVMNLVFAIGARYSHLVGAEWRADDHDHLVYMWRAVHLLQLQSLNTLVAQPDQTMIQAFGLLSLYYLTIGHVSRAWYMIGIAIRHAQAAGLHLRHEDPSISPKRRKTLAQLWWSLYSIECVLTSITGRPRTVSAIDCTVPPPGAKGTEMETPLRENAMSSTGSRVSESSAGGTTPNASVDPFDVAYIRLDILMDKILSGLYSARKSAKSWKAAQKEIASLSDELETWALRSLSRDPAAANADASGYDLNREQLLLYLYYHSAKICITRPCLCRLDLRIKGQSEESIRFNQKTAEACIGAALNITSTLPDPPNPAWYYENGPWWCAVHMIMQALTVLLLELSLDGVHLTVEKSHVTSCIDKLIRWLSAMKSVDAVSESAYNVVARVLNKQSKQEAAHRQLPQPQPTDQHQQQRQAQDTILELQQQYQWYSQPLALQQSGVVWQTTDAFNSNDFYSQSNTGNFYSNNVSGSEHLNDSNADLMDFDQPLNMFYRNPYEATFDQWEWDPAAFEDPDLGQQRGPSGDQGGYQGYGGS</sequence>
<keyword evidence="5" id="KW-1133">Transmembrane helix</keyword>
<dbReference type="AlphaFoldDB" id="A0A8H7EB04"/>
<dbReference type="SUPFAM" id="SSF57701">
    <property type="entry name" value="Zn2/Cys6 DNA-binding domain"/>
    <property type="match status" value="1"/>
</dbReference>
<reference evidence="7" key="2">
    <citation type="submission" date="2020-08" db="EMBL/GenBank/DDBJ databases">
        <title>Draft Genome Sequence of Cumin Blight Pathogen Alternaria burnsii.</title>
        <authorList>
            <person name="Feng Z."/>
        </authorList>
    </citation>
    <scope>NUCLEOTIDE SEQUENCE</scope>
    <source>
        <strain evidence="7">CBS107.38</strain>
    </source>
</reference>
<keyword evidence="8" id="KW-1185">Reference proteome</keyword>
<feature type="region of interest" description="Disordered" evidence="4">
    <location>
        <begin position="406"/>
        <end position="460"/>
    </location>
</feature>
<protein>
    <submittedName>
        <fullName evidence="7">Fungal specific transcription factor domain-containing protein</fullName>
    </submittedName>
</protein>
<feature type="compositionally biased region" description="Gly residues" evidence="4">
    <location>
        <begin position="1139"/>
        <end position="1150"/>
    </location>
</feature>
<dbReference type="PANTHER" id="PTHR47654">
    <property type="entry name" value="ZN(II)2CYS6 TRANSCRIPTION FACTOR (EUROFUNG)-RELATED"/>
    <property type="match status" value="1"/>
</dbReference>
<feature type="compositionally biased region" description="Low complexity" evidence="4">
    <location>
        <begin position="1016"/>
        <end position="1033"/>
    </location>
</feature>
<evidence type="ECO:0000256" key="2">
    <source>
        <dbReference type="ARBA" id="ARBA00022723"/>
    </source>
</evidence>
<evidence type="ECO:0000256" key="1">
    <source>
        <dbReference type="ARBA" id="ARBA00006765"/>
    </source>
</evidence>
<feature type="domain" description="Zn(2)-C6 fungal-type" evidence="6">
    <location>
        <begin position="335"/>
        <end position="365"/>
    </location>
</feature>
<feature type="region of interest" description="Disordered" evidence="4">
    <location>
        <begin position="755"/>
        <end position="792"/>
    </location>
</feature>
<dbReference type="PROSITE" id="PS50048">
    <property type="entry name" value="ZN2_CY6_FUNGAL_2"/>
    <property type="match status" value="1"/>
</dbReference>
<organism evidence="7 8">
    <name type="scientific">Alternaria burnsii</name>
    <dbReference type="NCBI Taxonomy" id="1187904"/>
    <lineage>
        <taxon>Eukaryota</taxon>
        <taxon>Fungi</taxon>
        <taxon>Dikarya</taxon>
        <taxon>Ascomycota</taxon>
        <taxon>Pezizomycotina</taxon>
        <taxon>Dothideomycetes</taxon>
        <taxon>Pleosporomycetidae</taxon>
        <taxon>Pleosporales</taxon>
        <taxon>Pleosporineae</taxon>
        <taxon>Pleosporaceae</taxon>
        <taxon>Alternaria</taxon>
        <taxon>Alternaria sect. Alternaria</taxon>
    </lineage>
</organism>
<dbReference type="SMART" id="SM00066">
    <property type="entry name" value="GAL4"/>
    <property type="match status" value="1"/>
</dbReference>
<dbReference type="InterPro" id="IPR036864">
    <property type="entry name" value="Zn2-C6_fun-type_DNA-bd_sf"/>
</dbReference>
<gene>
    <name evidence="7" type="ORF">GT037_009038</name>
</gene>
<dbReference type="InterPro" id="IPR007736">
    <property type="entry name" value="Caleosin-related"/>
</dbReference>
<dbReference type="GO" id="GO:0003677">
    <property type="term" value="F:DNA binding"/>
    <property type="evidence" value="ECO:0007669"/>
    <property type="project" value="InterPro"/>
</dbReference>
<keyword evidence="5" id="KW-0812">Transmembrane</keyword>
<evidence type="ECO:0000256" key="3">
    <source>
        <dbReference type="ARBA" id="ARBA00023242"/>
    </source>
</evidence>
<feature type="transmembrane region" description="Helical" evidence="5">
    <location>
        <begin position="100"/>
        <end position="121"/>
    </location>
</feature>
<evidence type="ECO:0000313" key="8">
    <source>
        <dbReference type="Proteomes" id="UP000596902"/>
    </source>
</evidence>
<dbReference type="InterPro" id="IPR007219">
    <property type="entry name" value="XnlR_reg_dom"/>
</dbReference>
<evidence type="ECO:0000256" key="5">
    <source>
        <dbReference type="SAM" id="Phobius"/>
    </source>
</evidence>
<dbReference type="PROSITE" id="PS00463">
    <property type="entry name" value="ZN2_CY6_FUNGAL_1"/>
    <property type="match status" value="1"/>
</dbReference>
<accession>A0A8H7EB04</accession>
<dbReference type="CDD" id="cd12148">
    <property type="entry name" value="fungal_TF_MHR"/>
    <property type="match status" value="1"/>
</dbReference>
<name>A0A8H7EB04_9PLEO</name>
<feature type="compositionally biased region" description="Polar residues" evidence="4">
    <location>
        <begin position="775"/>
        <end position="792"/>
    </location>
</feature>
<evidence type="ECO:0000313" key="7">
    <source>
        <dbReference type="EMBL" id="KAF7673087.1"/>
    </source>
</evidence>
<reference evidence="7" key="1">
    <citation type="submission" date="2020-01" db="EMBL/GenBank/DDBJ databases">
        <authorList>
            <person name="Feng Z.H.Z."/>
        </authorList>
    </citation>
    <scope>NUCLEOTIDE SEQUENCE</scope>
    <source>
        <strain evidence="7">CBS107.38</strain>
    </source>
</reference>
<dbReference type="GO" id="GO:0006351">
    <property type="term" value="P:DNA-templated transcription"/>
    <property type="evidence" value="ECO:0007669"/>
    <property type="project" value="InterPro"/>
</dbReference>
<dbReference type="Pfam" id="PF00172">
    <property type="entry name" value="Zn_clus"/>
    <property type="match status" value="1"/>
</dbReference>
<dbReference type="GeneID" id="62207263"/>
<dbReference type="EMBL" id="JAAABM010000014">
    <property type="protein sequence ID" value="KAF7673087.1"/>
    <property type="molecule type" value="Genomic_DNA"/>
</dbReference>
<evidence type="ECO:0000259" key="6">
    <source>
        <dbReference type="PROSITE" id="PS50048"/>
    </source>
</evidence>